<dbReference type="EMBL" id="JAERPS020000003">
    <property type="protein sequence ID" value="MBZ9611733.1"/>
    <property type="molecule type" value="Genomic_DNA"/>
</dbReference>
<evidence type="ECO:0000259" key="2">
    <source>
        <dbReference type="PROSITE" id="PS51677"/>
    </source>
</evidence>
<gene>
    <name evidence="3" type="ORF">I4W93_008995</name>
</gene>
<sequence length="313" mass="35791">MMHKLLQQAGKLFGRNKLSILIYHQVLTEYDPMRPSEPTAEIFDWHMRLLRRYFTPLSLDDALQHLQQNTLPANAVCVTFDDGYLNNLTIAQPVLARYQIPATVYVATGFSHGTNMWNDRLIYLFADKKRQQLSLGDEQVKIANDIDRREKAQQWLKKLKYLPIADRLAKIDGFYQQNNAKEQAPLMMTPDQIKQLSDSGVTIGAHTVNHPILKVLSETQQLEEISQSRQQLETWLGCEIKHFAYPNGVAGRDFDDTTTALVKQTDFQTAVVTNSGVSSAGTSPYKLKRFTPWDTTALKFHARLINNMRQAHD</sequence>
<dbReference type="RefSeq" id="WP_205311254.1">
    <property type="nucleotide sequence ID" value="NZ_JAERPS020000003.1"/>
</dbReference>
<proteinExistence type="predicted"/>
<reference evidence="3 4" key="1">
    <citation type="submission" date="2020-12" db="EMBL/GenBank/DDBJ databases">
        <authorList>
            <person name="Ruan W."/>
            <person name="Khan S.A."/>
            <person name="Jeon C.O."/>
        </authorList>
    </citation>
    <scope>NUCLEOTIDE SEQUENCE [LARGE SCALE GENOMIC DNA]</scope>
    <source>
        <strain evidence="3 4">MA-13</strain>
    </source>
</reference>
<protein>
    <submittedName>
        <fullName evidence="3">Polysaccharide deacetylase family protein</fullName>
    </submittedName>
</protein>
<dbReference type="PANTHER" id="PTHR34216">
    <property type="match status" value="1"/>
</dbReference>
<evidence type="ECO:0000313" key="3">
    <source>
        <dbReference type="EMBL" id="MBZ9611733.1"/>
    </source>
</evidence>
<name>A0ABS7X862_9GAMM</name>
<dbReference type="Gene3D" id="3.20.20.370">
    <property type="entry name" value="Glycoside hydrolase/deacetylase"/>
    <property type="match status" value="1"/>
</dbReference>
<evidence type="ECO:0000313" key="4">
    <source>
        <dbReference type="Proteomes" id="UP000663814"/>
    </source>
</evidence>
<dbReference type="CDD" id="cd10918">
    <property type="entry name" value="CE4_NodB_like_5s_6s"/>
    <property type="match status" value="1"/>
</dbReference>
<comment type="caution">
    <text evidence="3">The sequence shown here is derived from an EMBL/GenBank/DDBJ whole genome shotgun (WGS) entry which is preliminary data.</text>
</comment>
<feature type="domain" description="NodB homology" evidence="2">
    <location>
        <begin position="74"/>
        <end position="313"/>
    </location>
</feature>
<evidence type="ECO:0000256" key="1">
    <source>
        <dbReference type="ARBA" id="ARBA00022729"/>
    </source>
</evidence>
<keyword evidence="4" id="KW-1185">Reference proteome</keyword>
<accession>A0ABS7X862</accession>
<dbReference type="PANTHER" id="PTHR34216:SF7">
    <property type="entry name" value="POLY-BETA-1,6-N-ACETYL-D-GLUCOSAMINE N-DEACETYLASE"/>
    <property type="match status" value="1"/>
</dbReference>
<dbReference type="InterPro" id="IPR011330">
    <property type="entry name" value="Glyco_hydro/deAcase_b/a-brl"/>
</dbReference>
<dbReference type="InterPro" id="IPR002509">
    <property type="entry name" value="NODB_dom"/>
</dbReference>
<dbReference type="Proteomes" id="UP000663814">
    <property type="component" value="Unassembled WGS sequence"/>
</dbReference>
<dbReference type="SUPFAM" id="SSF88713">
    <property type="entry name" value="Glycoside hydrolase/deacetylase"/>
    <property type="match status" value="1"/>
</dbReference>
<dbReference type="Pfam" id="PF01522">
    <property type="entry name" value="Polysacc_deac_1"/>
    <property type="match status" value="1"/>
</dbReference>
<organism evidence="3 4">
    <name type="scientific">Rheinheimera maricola</name>
    <dbReference type="NCBI Taxonomy" id="2793282"/>
    <lineage>
        <taxon>Bacteria</taxon>
        <taxon>Pseudomonadati</taxon>
        <taxon>Pseudomonadota</taxon>
        <taxon>Gammaproteobacteria</taxon>
        <taxon>Chromatiales</taxon>
        <taxon>Chromatiaceae</taxon>
        <taxon>Rheinheimera</taxon>
    </lineage>
</organism>
<dbReference type="InterPro" id="IPR051398">
    <property type="entry name" value="Polysacch_Deacetylase"/>
</dbReference>
<keyword evidence="1" id="KW-0732">Signal</keyword>
<reference evidence="3 4" key="2">
    <citation type="submission" date="2021-08" db="EMBL/GenBank/DDBJ databases">
        <title>Rheinheimera aquimaris sp. nov., isolated from seawater of the East Sea in Korea.</title>
        <authorList>
            <person name="Kim K.H."/>
            <person name="Wenting R."/>
            <person name="Kim K.R."/>
            <person name="Jeon C.O."/>
        </authorList>
    </citation>
    <scope>NUCLEOTIDE SEQUENCE [LARGE SCALE GENOMIC DNA]</scope>
    <source>
        <strain evidence="3 4">MA-13</strain>
    </source>
</reference>
<dbReference type="PROSITE" id="PS51677">
    <property type="entry name" value="NODB"/>
    <property type="match status" value="1"/>
</dbReference>